<dbReference type="RefSeq" id="WP_111062184.1">
    <property type="nucleotide sequence ID" value="NZ_JBHUCU010000002.1"/>
</dbReference>
<feature type="transmembrane region" description="Helical" evidence="1">
    <location>
        <begin position="94"/>
        <end position="127"/>
    </location>
</feature>
<reference evidence="2 3" key="1">
    <citation type="submission" date="2018-06" db="EMBL/GenBank/DDBJ databases">
        <title>The draft genome sequence of Crocinitomix sp. SM1701.</title>
        <authorList>
            <person name="Zhang X."/>
        </authorList>
    </citation>
    <scope>NUCLEOTIDE SEQUENCE [LARGE SCALE GENOMIC DNA]</scope>
    <source>
        <strain evidence="2 3">SM1701</strain>
    </source>
</reference>
<keyword evidence="1" id="KW-0812">Transmembrane</keyword>
<name>A0A2W1NQV0_9FLAO</name>
<gene>
    <name evidence="2" type="ORF">DNU06_05285</name>
</gene>
<evidence type="ECO:0008006" key="4">
    <source>
        <dbReference type="Google" id="ProtNLM"/>
    </source>
</evidence>
<proteinExistence type="predicted"/>
<accession>A0A2W1NQV0</accession>
<sequence>MLQDIFINSLNGFSSKEIPFFIFQLILTGLLVHVFQFLWKINTKEPVSTKYTIVGVVFAFIAVVAKYSVPFAILALAIILWAKNGKNDLNRSSFFKLIIGLIGIGIGSANVILTLGFFLLLCLLLWLGTNRKDEKGRA</sequence>
<keyword evidence="1" id="KW-1133">Transmembrane helix</keyword>
<evidence type="ECO:0000313" key="2">
    <source>
        <dbReference type="EMBL" id="PZE18032.1"/>
    </source>
</evidence>
<protein>
    <recommendedName>
        <fullName evidence="4">DUF4956 domain-containing protein</fullName>
    </recommendedName>
</protein>
<dbReference type="Proteomes" id="UP000249248">
    <property type="component" value="Unassembled WGS sequence"/>
</dbReference>
<keyword evidence="3" id="KW-1185">Reference proteome</keyword>
<dbReference type="AlphaFoldDB" id="A0A2W1NQV0"/>
<organism evidence="2 3">
    <name type="scientific">Putridiphycobacter roseus</name>
    <dbReference type="NCBI Taxonomy" id="2219161"/>
    <lineage>
        <taxon>Bacteria</taxon>
        <taxon>Pseudomonadati</taxon>
        <taxon>Bacteroidota</taxon>
        <taxon>Flavobacteriia</taxon>
        <taxon>Flavobacteriales</taxon>
        <taxon>Crocinitomicaceae</taxon>
        <taxon>Putridiphycobacter</taxon>
    </lineage>
</organism>
<comment type="caution">
    <text evidence="2">The sequence shown here is derived from an EMBL/GenBank/DDBJ whole genome shotgun (WGS) entry which is preliminary data.</text>
</comment>
<feature type="transmembrane region" description="Helical" evidence="1">
    <location>
        <begin position="51"/>
        <end position="82"/>
    </location>
</feature>
<evidence type="ECO:0000256" key="1">
    <source>
        <dbReference type="SAM" id="Phobius"/>
    </source>
</evidence>
<keyword evidence="1" id="KW-0472">Membrane</keyword>
<dbReference type="EMBL" id="QKSB01000002">
    <property type="protein sequence ID" value="PZE18032.1"/>
    <property type="molecule type" value="Genomic_DNA"/>
</dbReference>
<feature type="transmembrane region" description="Helical" evidence="1">
    <location>
        <begin position="20"/>
        <end position="39"/>
    </location>
</feature>
<evidence type="ECO:0000313" key="3">
    <source>
        <dbReference type="Proteomes" id="UP000249248"/>
    </source>
</evidence>